<dbReference type="OMA" id="CPICNWR"/>
<proteinExistence type="predicted"/>
<dbReference type="Proteomes" id="UP000000598">
    <property type="component" value="Chromosome E"/>
</dbReference>
<evidence type="ECO:0000313" key="2">
    <source>
        <dbReference type="Proteomes" id="UP000000598"/>
    </source>
</evidence>
<dbReference type="HOGENOM" id="CLU_115926_1_0_1"/>
<dbReference type="AlphaFoldDB" id="Q6CNI3"/>
<dbReference type="PaxDb" id="284590-Q6CNI3"/>
<evidence type="ECO:0000313" key="1">
    <source>
        <dbReference type="EMBL" id="CAG99593.1"/>
    </source>
</evidence>
<dbReference type="InParanoid" id="Q6CNI3"/>
<sequence length="91" mass="10986">MSFVPIIFGKKDWDSRHPLESQYSGIYCPNCHNFQVKPVKRREFISLWFVPVCPIFWGNQLHCPICNWRQDFKTEEQLQKVMNEQNKLRQA</sequence>
<dbReference type="FunCoup" id="Q6CNI3">
    <property type="interactions" value="58"/>
</dbReference>
<keyword evidence="2" id="KW-1185">Reference proteome</keyword>
<reference evidence="1 2" key="1">
    <citation type="journal article" date="2004" name="Nature">
        <title>Genome evolution in yeasts.</title>
        <authorList>
            <consortium name="Genolevures"/>
            <person name="Dujon B."/>
            <person name="Sherman D."/>
            <person name="Fischer G."/>
            <person name="Durrens P."/>
            <person name="Casaregola S."/>
            <person name="Lafontaine I."/>
            <person name="de Montigny J."/>
            <person name="Marck C."/>
            <person name="Neuveglise C."/>
            <person name="Talla E."/>
            <person name="Goffard N."/>
            <person name="Frangeul L."/>
            <person name="Aigle M."/>
            <person name="Anthouard V."/>
            <person name="Babour A."/>
            <person name="Barbe V."/>
            <person name="Barnay S."/>
            <person name="Blanchin S."/>
            <person name="Beckerich J.M."/>
            <person name="Beyne E."/>
            <person name="Bleykasten C."/>
            <person name="Boisrame A."/>
            <person name="Boyer J."/>
            <person name="Cattolico L."/>
            <person name="Confanioleri F."/>
            <person name="de Daruvar A."/>
            <person name="Despons L."/>
            <person name="Fabre E."/>
            <person name="Fairhead C."/>
            <person name="Ferry-Dumazet H."/>
            <person name="Groppi A."/>
            <person name="Hantraye F."/>
            <person name="Hennequin C."/>
            <person name="Jauniaux N."/>
            <person name="Joyet P."/>
            <person name="Kachouri R."/>
            <person name="Kerrest A."/>
            <person name="Koszul R."/>
            <person name="Lemaire M."/>
            <person name="Lesur I."/>
            <person name="Ma L."/>
            <person name="Muller H."/>
            <person name="Nicaud J.M."/>
            <person name="Nikolski M."/>
            <person name="Oztas S."/>
            <person name="Ozier-Kalogeropoulos O."/>
            <person name="Pellenz S."/>
            <person name="Potier S."/>
            <person name="Richard G.F."/>
            <person name="Straub M.L."/>
            <person name="Suleau A."/>
            <person name="Swennene D."/>
            <person name="Tekaia F."/>
            <person name="Wesolowski-Louvel M."/>
            <person name="Westhof E."/>
            <person name="Wirth B."/>
            <person name="Zeniou-Meyer M."/>
            <person name="Zivanovic I."/>
            <person name="Bolotin-Fukuhara M."/>
            <person name="Thierry A."/>
            <person name="Bouchier C."/>
            <person name="Caudron B."/>
            <person name="Scarpelli C."/>
            <person name="Gaillardin C."/>
            <person name="Weissenbach J."/>
            <person name="Wincker P."/>
            <person name="Souciet J.L."/>
        </authorList>
    </citation>
    <scope>NUCLEOTIDE SEQUENCE [LARGE SCALE GENOMIC DNA]</scope>
    <source>
        <strain evidence="2">ATCC 8585 / CBS 2359 / DSM 70799 / NBRC 1267 / NRRL Y-1140 / WM37</strain>
    </source>
</reference>
<dbReference type="GeneID" id="2894581"/>
<gene>
    <name evidence="1" type="ORF">KLLA0_E12387g</name>
</gene>
<dbReference type="eggNOG" id="ENOG502S3KC">
    <property type="taxonomic scope" value="Eukaryota"/>
</dbReference>
<dbReference type="KEGG" id="kla:KLLA0_E12387g"/>
<dbReference type="PANTHER" id="PTHR28139:SF1">
    <property type="entry name" value="UPF0768 PROTEIN YBL029C-A"/>
    <property type="match status" value="1"/>
</dbReference>
<dbReference type="EMBL" id="CR382125">
    <property type="protein sequence ID" value="CAG99593.1"/>
    <property type="molecule type" value="Genomic_DNA"/>
</dbReference>
<accession>Q6CNI3</accession>
<dbReference type="PANTHER" id="PTHR28139">
    <property type="entry name" value="UPF0768 PROTEIN YBL029C-A"/>
    <property type="match status" value="1"/>
</dbReference>
<dbReference type="RefSeq" id="XP_454506.1">
    <property type="nucleotide sequence ID" value="XM_454506.1"/>
</dbReference>
<protein>
    <submittedName>
        <fullName evidence="1">KLLA0E12387p</fullName>
    </submittedName>
</protein>
<name>Q6CNI3_KLULA</name>
<organism evidence="1 2">
    <name type="scientific">Kluyveromyces lactis (strain ATCC 8585 / CBS 2359 / DSM 70799 / NBRC 1267 / NRRL Y-1140 / WM37)</name>
    <name type="common">Yeast</name>
    <name type="synonym">Candida sphaerica</name>
    <dbReference type="NCBI Taxonomy" id="284590"/>
    <lineage>
        <taxon>Eukaryota</taxon>
        <taxon>Fungi</taxon>
        <taxon>Dikarya</taxon>
        <taxon>Ascomycota</taxon>
        <taxon>Saccharomycotina</taxon>
        <taxon>Saccharomycetes</taxon>
        <taxon>Saccharomycetales</taxon>
        <taxon>Saccharomycetaceae</taxon>
        <taxon>Kluyveromyces</taxon>
    </lineage>
</organism>
<dbReference type="STRING" id="284590.Q6CNI3"/>